<dbReference type="AlphaFoldDB" id="A0A1M6LXY2"/>
<dbReference type="Proteomes" id="UP000184040">
    <property type="component" value="Unassembled WGS sequence"/>
</dbReference>
<feature type="transmembrane region" description="Helical" evidence="3">
    <location>
        <begin position="141"/>
        <end position="161"/>
    </location>
</feature>
<dbReference type="RefSeq" id="WP_084140727.1">
    <property type="nucleotide sequence ID" value="NZ_FQZA01000018.1"/>
</dbReference>
<feature type="transmembrane region" description="Helical" evidence="3">
    <location>
        <begin position="25"/>
        <end position="46"/>
    </location>
</feature>
<dbReference type="Pfam" id="PF01066">
    <property type="entry name" value="CDP-OH_P_transf"/>
    <property type="match status" value="1"/>
</dbReference>
<proteinExistence type="inferred from homology"/>
<dbReference type="STRING" id="313368.SAMN04488012_11826"/>
<dbReference type="GO" id="GO:0016780">
    <property type="term" value="F:phosphotransferase activity, for other substituted phosphate groups"/>
    <property type="evidence" value="ECO:0007669"/>
    <property type="project" value="InterPro"/>
</dbReference>
<dbReference type="Gene3D" id="1.20.120.1760">
    <property type="match status" value="1"/>
</dbReference>
<dbReference type="GO" id="GO:0008654">
    <property type="term" value="P:phospholipid biosynthetic process"/>
    <property type="evidence" value="ECO:0007669"/>
    <property type="project" value="InterPro"/>
</dbReference>
<dbReference type="GO" id="GO:0016020">
    <property type="term" value="C:membrane"/>
    <property type="evidence" value="ECO:0007669"/>
    <property type="project" value="InterPro"/>
</dbReference>
<evidence type="ECO:0000256" key="1">
    <source>
        <dbReference type="ARBA" id="ARBA00022679"/>
    </source>
</evidence>
<dbReference type="PROSITE" id="PS00379">
    <property type="entry name" value="CDP_ALCOHOL_P_TRANSF"/>
    <property type="match status" value="1"/>
</dbReference>
<reference evidence="4 5" key="1">
    <citation type="submission" date="2016-11" db="EMBL/GenBank/DDBJ databases">
        <authorList>
            <person name="Jaros S."/>
            <person name="Januszkiewicz K."/>
            <person name="Wedrychowicz H."/>
        </authorList>
    </citation>
    <scope>NUCLEOTIDE SEQUENCE [LARGE SCALE GENOMIC DNA]</scope>
    <source>
        <strain evidence="4 5">DSM 26892</strain>
    </source>
</reference>
<keyword evidence="5" id="KW-1185">Reference proteome</keyword>
<dbReference type="InterPro" id="IPR043130">
    <property type="entry name" value="CDP-OH_PTrfase_TM_dom"/>
</dbReference>
<feature type="transmembrane region" description="Helical" evidence="3">
    <location>
        <begin position="81"/>
        <end position="103"/>
    </location>
</feature>
<dbReference type="InterPro" id="IPR048254">
    <property type="entry name" value="CDP_ALCOHOL_P_TRANSF_CS"/>
</dbReference>
<feature type="transmembrane region" description="Helical" evidence="3">
    <location>
        <begin position="109"/>
        <end position="129"/>
    </location>
</feature>
<feature type="transmembrane region" description="Helical" evidence="3">
    <location>
        <begin position="221"/>
        <end position="239"/>
    </location>
</feature>
<dbReference type="EMBL" id="FQZA01000018">
    <property type="protein sequence ID" value="SHJ76031.1"/>
    <property type="molecule type" value="Genomic_DNA"/>
</dbReference>
<dbReference type="InterPro" id="IPR000462">
    <property type="entry name" value="CDP-OH_P_trans"/>
</dbReference>
<protein>
    <submittedName>
        <fullName evidence="4">CDP-alcohol phosphatidyltransferase</fullName>
    </submittedName>
</protein>
<keyword evidence="3" id="KW-1133">Transmembrane helix</keyword>
<keyword evidence="3" id="KW-0812">Transmembrane</keyword>
<accession>A0A1M6LXY2</accession>
<evidence type="ECO:0000256" key="2">
    <source>
        <dbReference type="RuleBase" id="RU003750"/>
    </source>
</evidence>
<evidence type="ECO:0000256" key="3">
    <source>
        <dbReference type="SAM" id="Phobius"/>
    </source>
</evidence>
<keyword evidence="3" id="KW-0472">Membrane</keyword>
<name>A0A1M6LXY2_9RHOB</name>
<evidence type="ECO:0000313" key="4">
    <source>
        <dbReference type="EMBL" id="SHJ76031.1"/>
    </source>
</evidence>
<evidence type="ECO:0000313" key="5">
    <source>
        <dbReference type="Proteomes" id="UP000184040"/>
    </source>
</evidence>
<comment type="similarity">
    <text evidence="2">Belongs to the CDP-alcohol phosphatidyltransferase class-I family.</text>
</comment>
<feature type="transmembrane region" description="Helical" evidence="3">
    <location>
        <begin position="52"/>
        <end position="69"/>
    </location>
</feature>
<gene>
    <name evidence="4" type="ORF">SAMN04488012_11826</name>
</gene>
<keyword evidence="1 2" id="KW-0808">Transferase</keyword>
<organism evidence="4 5">
    <name type="scientific">Palleronia salina</name>
    <dbReference type="NCBI Taxonomy" id="313368"/>
    <lineage>
        <taxon>Bacteria</taxon>
        <taxon>Pseudomonadati</taxon>
        <taxon>Pseudomonadota</taxon>
        <taxon>Alphaproteobacteria</taxon>
        <taxon>Rhodobacterales</taxon>
        <taxon>Roseobacteraceae</taxon>
        <taxon>Palleronia</taxon>
    </lineage>
</organism>
<sequence>MSLLHTDFSRPAPAIARTRAVTSPAWRFAAAALLGAWGVALLATWLMQGDTGATGVATAAYLAACAFVGHRIQRAYPHDALGWCNLVTLARMGMAAALIVPVLDPGVSGWAVIALAVVALSLDGVDGWLARRQNLCSDFGARFDMEVDAALAALLALNALAAGQAGPLVLILGVPHYLFLVSGWMMPWMARPLPQRLGRKAGCVLQIAALIVVQVPAISPTLATLAVGIAVLALAWSFGRDIHWLWRRRAG</sequence>